<dbReference type="AlphaFoldDB" id="A0ABD4Z756"/>
<keyword evidence="2 7" id="KW-0547">Nucleotide-binding</keyword>
<evidence type="ECO:0000259" key="8">
    <source>
        <dbReference type="PROSITE" id="PS50862"/>
    </source>
</evidence>
<comment type="function">
    <text evidence="7">Catalyzes the attachment of proline to tRNA(Pro) in a two-step reaction: proline is first activated by ATP to form Pro-AMP and then transferred to the acceptor end of tRNA(Pro).</text>
</comment>
<keyword evidence="4 7" id="KW-0648">Protein biosynthesis</keyword>
<keyword evidence="1 7" id="KW-0436">Ligase</keyword>
<comment type="catalytic activity">
    <reaction evidence="6 7">
        <text>tRNA(Pro) + L-proline + ATP = L-prolyl-tRNA(Pro) + AMP + diphosphate</text>
        <dbReference type="Rhea" id="RHEA:14305"/>
        <dbReference type="Rhea" id="RHEA-COMP:9700"/>
        <dbReference type="Rhea" id="RHEA-COMP:9702"/>
        <dbReference type="ChEBI" id="CHEBI:30616"/>
        <dbReference type="ChEBI" id="CHEBI:33019"/>
        <dbReference type="ChEBI" id="CHEBI:60039"/>
        <dbReference type="ChEBI" id="CHEBI:78442"/>
        <dbReference type="ChEBI" id="CHEBI:78532"/>
        <dbReference type="ChEBI" id="CHEBI:456215"/>
        <dbReference type="EC" id="6.1.1.15"/>
    </reaction>
</comment>
<evidence type="ECO:0000256" key="4">
    <source>
        <dbReference type="ARBA" id="ARBA00022917"/>
    </source>
</evidence>
<keyword evidence="5 7" id="KW-0030">Aminoacyl-tRNA synthetase</keyword>
<evidence type="ECO:0000256" key="1">
    <source>
        <dbReference type="ARBA" id="ARBA00022598"/>
    </source>
</evidence>
<dbReference type="Gene3D" id="3.30.930.10">
    <property type="entry name" value="Bira Bifunctional Protein, Domain 2"/>
    <property type="match status" value="1"/>
</dbReference>
<dbReference type="CDD" id="cd00778">
    <property type="entry name" value="ProRS_core_arch_euk"/>
    <property type="match status" value="1"/>
</dbReference>
<dbReference type="Pfam" id="PF00587">
    <property type="entry name" value="tRNA-synt_2b"/>
    <property type="match status" value="1"/>
</dbReference>
<dbReference type="InterPro" id="IPR002316">
    <property type="entry name" value="Pro-tRNA-ligase_IIa"/>
</dbReference>
<accession>A0ABD4Z756</accession>
<evidence type="ECO:0000256" key="5">
    <source>
        <dbReference type="ARBA" id="ARBA00023146"/>
    </source>
</evidence>
<dbReference type="Proteomes" id="UP001529235">
    <property type="component" value="Unassembled WGS sequence"/>
</dbReference>
<keyword evidence="7" id="KW-0963">Cytoplasm</keyword>
<evidence type="ECO:0000313" key="9">
    <source>
        <dbReference type="EMBL" id="MDK6029069.1"/>
    </source>
</evidence>
<comment type="subunit">
    <text evidence="7">Homodimer.</text>
</comment>
<dbReference type="Pfam" id="PF03129">
    <property type="entry name" value="HGTP_anticodon"/>
    <property type="match status" value="1"/>
</dbReference>
<feature type="domain" description="Aminoacyl-transfer RNA synthetases class-II family profile" evidence="8">
    <location>
        <begin position="44"/>
        <end position="286"/>
    </location>
</feature>
<dbReference type="InterPro" id="IPR004499">
    <property type="entry name" value="Pro-tRNA-ligase_IIa_arc-type"/>
</dbReference>
<dbReference type="InterPro" id="IPR017449">
    <property type="entry name" value="Pro-tRNA_synth_II"/>
</dbReference>
<dbReference type="HAMAP" id="MF_01571">
    <property type="entry name" value="Pro_tRNA_synth_type3"/>
    <property type="match status" value="1"/>
</dbReference>
<keyword evidence="10" id="KW-1185">Reference proteome</keyword>
<comment type="similarity">
    <text evidence="7">Belongs to the class-II aminoacyl-tRNA synthetase family. ProS type 3 subfamily.</text>
</comment>
<dbReference type="GO" id="GO:0004827">
    <property type="term" value="F:proline-tRNA ligase activity"/>
    <property type="evidence" value="ECO:0007669"/>
    <property type="project" value="UniProtKB-UniRule"/>
</dbReference>
<sequence>MSISKQYLQKSGKNFSEWFDWIISEAEIYDYGRYPVKGMGVWLPYGFQIRRRVIEIIRNLLDEKGHEEILLPLLIPDFLFKKESEHVRGFEGEVFWVTRAGLEDVDVKLALRPTSETAISYMESLWIKSYRQLPKKYYQVVSVFRYETKMTKPMTRVREITTFKEAHTVHEDFEDSERQIIEAVEIYKQFFDSLGIPYIISRRPQWDKFAGALYTIAFDTLFPDKKAVQIGTVHNLGQTFTSVFDVKIQKRDESIDYAWQTSYGISERVIASIIAFHSDDKGLVLPPNIAPYQVVIVPIYHQDVKEKVIEYCSKVAKVLREHGLRVFEDYRDDLRPVDKFFKWELKGVPIRIEIGFREVSNGTVTIFRRDVMRKEVVFLNQLVEKVTELLNEILQNVKSRAWKEFLSSVKLFNNFNEAINFINEEGGIAILPWCGDEKCVRNKLEGVEGISALGEILIDSLNKLGISEKISEYSSCAFCNRKAKTFMSIAKKY</sequence>
<evidence type="ECO:0000256" key="3">
    <source>
        <dbReference type="ARBA" id="ARBA00022840"/>
    </source>
</evidence>
<evidence type="ECO:0000256" key="7">
    <source>
        <dbReference type="HAMAP-Rule" id="MF_01571"/>
    </source>
</evidence>
<dbReference type="InterPro" id="IPR045864">
    <property type="entry name" value="aa-tRNA-synth_II/BPL/LPL"/>
</dbReference>
<dbReference type="SUPFAM" id="SSF64586">
    <property type="entry name" value="C-terminal domain of ProRS"/>
    <property type="match status" value="1"/>
</dbReference>
<dbReference type="InterPro" id="IPR006195">
    <property type="entry name" value="aa-tRNA-synth_II"/>
</dbReference>
<keyword evidence="3 7" id="KW-0067">ATP-binding</keyword>
<dbReference type="SUPFAM" id="SSF55681">
    <property type="entry name" value="Class II aaRS and biotin synthetases"/>
    <property type="match status" value="1"/>
</dbReference>
<evidence type="ECO:0000313" key="10">
    <source>
        <dbReference type="Proteomes" id="UP001529235"/>
    </source>
</evidence>
<dbReference type="CDD" id="cd00862">
    <property type="entry name" value="ProRS_anticodon_zinc"/>
    <property type="match status" value="1"/>
</dbReference>
<dbReference type="EMBL" id="JASNVW010000004">
    <property type="protein sequence ID" value="MDK6029069.1"/>
    <property type="molecule type" value="Genomic_DNA"/>
</dbReference>
<dbReference type="GO" id="GO:0005737">
    <property type="term" value="C:cytoplasm"/>
    <property type="evidence" value="ECO:0007669"/>
    <property type="project" value="UniProtKB-SubCell"/>
</dbReference>
<dbReference type="FunFam" id="3.30.930.10:FF:000037">
    <property type="entry name" value="Proline--tRNA ligase"/>
    <property type="match status" value="1"/>
</dbReference>
<evidence type="ECO:0000256" key="2">
    <source>
        <dbReference type="ARBA" id="ARBA00022741"/>
    </source>
</evidence>
<dbReference type="NCBIfam" id="TIGR00408">
    <property type="entry name" value="proS_fam_I"/>
    <property type="match status" value="1"/>
</dbReference>
<dbReference type="GO" id="GO:0005524">
    <property type="term" value="F:ATP binding"/>
    <property type="evidence" value="ECO:0007669"/>
    <property type="project" value="UniProtKB-UniRule"/>
</dbReference>
<dbReference type="PRINTS" id="PR01046">
    <property type="entry name" value="TRNASYNTHPRO"/>
</dbReference>
<evidence type="ECO:0000256" key="6">
    <source>
        <dbReference type="ARBA" id="ARBA00047671"/>
    </source>
</evidence>
<dbReference type="Gene3D" id="3.40.50.800">
    <property type="entry name" value="Anticodon-binding domain"/>
    <property type="match status" value="1"/>
</dbReference>
<comment type="subcellular location">
    <subcellularLocation>
        <location evidence="7">Cytoplasm</location>
    </subcellularLocation>
</comment>
<name>A0ABD4Z756_9CREN</name>
<organism evidence="9 10">
    <name type="scientific">Ignisphaera cupida</name>
    <dbReference type="NCBI Taxonomy" id="3050454"/>
    <lineage>
        <taxon>Archaea</taxon>
        <taxon>Thermoproteota</taxon>
        <taxon>Thermoprotei</taxon>
        <taxon>Desulfurococcales</taxon>
        <taxon>Desulfurococcaceae</taxon>
        <taxon>Ignisphaera</taxon>
    </lineage>
</organism>
<dbReference type="InterPro" id="IPR004154">
    <property type="entry name" value="Anticodon-bd"/>
</dbReference>
<proteinExistence type="inferred from homology"/>
<gene>
    <name evidence="7 9" type="primary">proS</name>
    <name evidence="9" type="ORF">QPL79_06805</name>
</gene>
<dbReference type="Gene3D" id="3.30.110.30">
    <property type="entry name" value="C-terminal domain of ProRS"/>
    <property type="match status" value="1"/>
</dbReference>
<dbReference type="PANTHER" id="PTHR43382">
    <property type="entry name" value="PROLYL-TRNA SYNTHETASE"/>
    <property type="match status" value="1"/>
</dbReference>
<dbReference type="InterPro" id="IPR033721">
    <property type="entry name" value="ProRS_core_arch_euk"/>
</dbReference>
<comment type="domain">
    <text evidence="7">Consists of three domains: the N-terminal catalytic domain, the anticodon-binding domain and the C-terminal extension.</text>
</comment>
<dbReference type="GO" id="GO:0006433">
    <property type="term" value="P:prolyl-tRNA aminoacylation"/>
    <property type="evidence" value="ECO:0007669"/>
    <property type="project" value="UniProtKB-UniRule"/>
</dbReference>
<dbReference type="PANTHER" id="PTHR43382:SF2">
    <property type="entry name" value="BIFUNCTIONAL GLUTAMATE_PROLINE--TRNA LIGASE"/>
    <property type="match status" value="1"/>
</dbReference>
<reference evidence="9 10" key="1">
    <citation type="submission" date="2023-05" db="EMBL/GenBank/DDBJ databases">
        <title>A new hyperthermophilic archaea 'Ignisphaera cupida' sp. nov. and description of the family 'Ignisphaeraceae' fam. nov.</title>
        <authorList>
            <person name="Podosokorskaya O.A."/>
            <person name="Elcheninov A.G."/>
            <person name="Klukina A."/>
            <person name="Merkel A.Y."/>
        </authorList>
    </citation>
    <scope>NUCLEOTIDE SEQUENCE [LARGE SCALE GENOMIC DNA]</scope>
    <source>
        <strain evidence="9 10">4213-co</strain>
    </source>
</reference>
<dbReference type="PROSITE" id="PS50862">
    <property type="entry name" value="AA_TRNA_LIGASE_II"/>
    <property type="match status" value="1"/>
</dbReference>
<dbReference type="InterPro" id="IPR002314">
    <property type="entry name" value="aa-tRNA-synt_IIb"/>
</dbReference>
<dbReference type="SUPFAM" id="SSF52954">
    <property type="entry name" value="Class II aaRS ABD-related"/>
    <property type="match status" value="1"/>
</dbReference>
<comment type="caution">
    <text evidence="9">The sequence shown here is derived from an EMBL/GenBank/DDBJ whole genome shotgun (WGS) entry which is preliminary data.</text>
</comment>
<dbReference type="EC" id="6.1.1.15" evidence="7"/>
<dbReference type="InterPro" id="IPR036621">
    <property type="entry name" value="Anticodon-bd_dom_sf"/>
</dbReference>
<protein>
    <recommendedName>
        <fullName evidence="7">Proline--tRNA ligase</fullName>
        <ecNumber evidence="7">6.1.1.15</ecNumber>
    </recommendedName>
    <alternativeName>
        <fullName evidence="7">Prolyl-tRNA synthetase</fullName>
        <shortName evidence="7">ProRS</shortName>
    </alternativeName>
</protein>